<dbReference type="Proteomes" id="UP000272025">
    <property type="component" value="Unassembled WGS sequence"/>
</dbReference>
<dbReference type="PROSITE" id="PS50404">
    <property type="entry name" value="GST_NTER"/>
    <property type="match status" value="1"/>
</dbReference>
<dbReference type="Gene3D" id="1.20.1050.10">
    <property type="match status" value="1"/>
</dbReference>
<dbReference type="InterPro" id="IPR036282">
    <property type="entry name" value="Glutathione-S-Trfase_C_sf"/>
</dbReference>
<dbReference type="EMBL" id="ML119057">
    <property type="protein sequence ID" value="ROT37483.1"/>
    <property type="molecule type" value="Genomic_DNA"/>
</dbReference>
<dbReference type="OrthoDB" id="249703at2759"/>
<dbReference type="InterPro" id="IPR036249">
    <property type="entry name" value="Thioredoxin-like_sf"/>
</dbReference>
<dbReference type="STRING" id="1314773.A0A3N2PSI9"/>
<dbReference type="RefSeq" id="XP_028465289.1">
    <property type="nucleotide sequence ID" value="XM_028612253.1"/>
</dbReference>
<evidence type="ECO:0000256" key="1">
    <source>
        <dbReference type="ARBA" id="ARBA00007409"/>
    </source>
</evidence>
<dbReference type="CDD" id="cd03194">
    <property type="entry name" value="GST_C_3"/>
    <property type="match status" value="1"/>
</dbReference>
<dbReference type="InterPro" id="IPR004045">
    <property type="entry name" value="Glutathione_S-Trfase_N"/>
</dbReference>
<dbReference type="PANTHER" id="PTHR44051">
    <property type="entry name" value="GLUTATHIONE S-TRANSFERASE-RELATED"/>
    <property type="match status" value="1"/>
</dbReference>
<protein>
    <submittedName>
        <fullName evidence="3">Glutathione S-transferase domain-containing protein</fullName>
    </submittedName>
</protein>
<sequence length="230" mass="26150">MALTLHIGNKRYSSWSMRPWVLLKALDIPFEEKLHLFKPNVPHQTQFRTFSPTGKVPTLYHDDLTICDSLAIMEYIAEDYPAAWPRDRKARAFARSAVAEMHSSFPAVREQLTMNVALRIDIGTPDPALQREIDRVEELWNEGLSTFGGPWLAGAEFTAADAFWSPVAVRFDGYGIKLRGPAADYAKRLLEHPAVVQWVKDGRREKERLEKYETEIPLAGGRKLLADLSE</sequence>
<dbReference type="InterPro" id="IPR040079">
    <property type="entry name" value="Glutathione_S-Trfase"/>
</dbReference>
<dbReference type="Pfam" id="PF13409">
    <property type="entry name" value="GST_N_2"/>
    <property type="match status" value="1"/>
</dbReference>
<dbReference type="SFLD" id="SFLDG00358">
    <property type="entry name" value="Main_(cytGST)"/>
    <property type="match status" value="1"/>
</dbReference>
<evidence type="ECO:0000259" key="2">
    <source>
        <dbReference type="PROSITE" id="PS50404"/>
    </source>
</evidence>
<dbReference type="GO" id="GO:0016740">
    <property type="term" value="F:transferase activity"/>
    <property type="evidence" value="ECO:0007669"/>
    <property type="project" value="UniProtKB-KW"/>
</dbReference>
<organism evidence="3 4">
    <name type="scientific">Sodiomyces alkalinus (strain CBS 110278 / VKM F-3762 / F11)</name>
    <name type="common">Alkaliphilic filamentous fungus</name>
    <dbReference type="NCBI Taxonomy" id="1314773"/>
    <lineage>
        <taxon>Eukaryota</taxon>
        <taxon>Fungi</taxon>
        <taxon>Dikarya</taxon>
        <taxon>Ascomycota</taxon>
        <taxon>Pezizomycotina</taxon>
        <taxon>Sordariomycetes</taxon>
        <taxon>Hypocreomycetidae</taxon>
        <taxon>Glomerellales</taxon>
        <taxon>Plectosphaerellaceae</taxon>
        <taxon>Sodiomyces</taxon>
    </lineage>
</organism>
<name>A0A3N2PSI9_SODAK</name>
<dbReference type="SUPFAM" id="SSF52833">
    <property type="entry name" value="Thioredoxin-like"/>
    <property type="match status" value="1"/>
</dbReference>
<proteinExistence type="inferred from homology"/>
<feature type="domain" description="GST N-terminal" evidence="2">
    <location>
        <begin position="3"/>
        <end position="84"/>
    </location>
</feature>
<keyword evidence="3" id="KW-0808">Transferase</keyword>
<reference evidence="3 4" key="1">
    <citation type="journal article" date="2018" name="Mol. Ecol.">
        <title>The obligate alkalophilic soda-lake fungus Sodiomyces alkalinus has shifted to a protein diet.</title>
        <authorList>
            <person name="Grum-Grzhimaylo A.A."/>
            <person name="Falkoski D.L."/>
            <person name="van den Heuvel J."/>
            <person name="Valero-Jimenez C.A."/>
            <person name="Min B."/>
            <person name="Choi I.G."/>
            <person name="Lipzen A."/>
            <person name="Daum C.G."/>
            <person name="Aanen D.K."/>
            <person name="Tsang A."/>
            <person name="Henrissat B."/>
            <person name="Bilanenko E.N."/>
            <person name="de Vries R.P."/>
            <person name="van Kan J.A.L."/>
            <person name="Grigoriev I.V."/>
            <person name="Debets A.J.M."/>
        </authorList>
    </citation>
    <scope>NUCLEOTIDE SEQUENCE [LARGE SCALE GENOMIC DNA]</scope>
    <source>
        <strain evidence="3 4">F11</strain>
    </source>
</reference>
<dbReference type="GeneID" id="39580731"/>
<keyword evidence="4" id="KW-1185">Reference proteome</keyword>
<evidence type="ECO:0000313" key="3">
    <source>
        <dbReference type="EMBL" id="ROT37483.1"/>
    </source>
</evidence>
<dbReference type="PANTHER" id="PTHR44051:SF8">
    <property type="entry name" value="GLUTATHIONE S-TRANSFERASE GSTA"/>
    <property type="match status" value="1"/>
</dbReference>
<dbReference type="CDD" id="cd03043">
    <property type="entry name" value="GST_N_1"/>
    <property type="match status" value="1"/>
</dbReference>
<dbReference type="AlphaFoldDB" id="A0A3N2PSI9"/>
<gene>
    <name evidence="3" type="ORF">SODALDRAFT_334586</name>
</gene>
<evidence type="ECO:0000313" key="4">
    <source>
        <dbReference type="Proteomes" id="UP000272025"/>
    </source>
</evidence>
<comment type="similarity">
    <text evidence="1">Belongs to the GST superfamily.</text>
</comment>
<accession>A0A3N2PSI9</accession>
<dbReference type="Gene3D" id="3.40.30.10">
    <property type="entry name" value="Glutaredoxin"/>
    <property type="match status" value="1"/>
</dbReference>
<dbReference type="Pfam" id="PF13410">
    <property type="entry name" value="GST_C_2"/>
    <property type="match status" value="1"/>
</dbReference>
<dbReference type="SUPFAM" id="SSF47616">
    <property type="entry name" value="GST C-terminal domain-like"/>
    <property type="match status" value="1"/>
</dbReference>
<dbReference type="SFLD" id="SFLDS00019">
    <property type="entry name" value="Glutathione_Transferase_(cytos"/>
    <property type="match status" value="1"/>
</dbReference>